<protein>
    <submittedName>
        <fullName evidence="1">9543_t:CDS:1</fullName>
    </submittedName>
</protein>
<evidence type="ECO:0000313" key="1">
    <source>
        <dbReference type="EMBL" id="CAI2187472.1"/>
    </source>
</evidence>
<organism evidence="1 2">
    <name type="scientific">Funneliformis geosporum</name>
    <dbReference type="NCBI Taxonomy" id="1117311"/>
    <lineage>
        <taxon>Eukaryota</taxon>
        <taxon>Fungi</taxon>
        <taxon>Fungi incertae sedis</taxon>
        <taxon>Mucoromycota</taxon>
        <taxon>Glomeromycotina</taxon>
        <taxon>Glomeromycetes</taxon>
        <taxon>Glomerales</taxon>
        <taxon>Glomeraceae</taxon>
        <taxon>Funneliformis</taxon>
    </lineage>
</organism>
<evidence type="ECO:0000313" key="2">
    <source>
        <dbReference type="Proteomes" id="UP001153678"/>
    </source>
</evidence>
<feature type="non-terminal residue" evidence="1">
    <location>
        <position position="1"/>
    </location>
</feature>
<proteinExistence type="predicted"/>
<keyword evidence="2" id="KW-1185">Reference proteome</keyword>
<dbReference type="Proteomes" id="UP001153678">
    <property type="component" value="Unassembled WGS sequence"/>
</dbReference>
<dbReference type="OrthoDB" id="2423954at2759"/>
<dbReference type="AlphaFoldDB" id="A0A9W4T0N3"/>
<accession>A0A9W4T0N3</accession>
<gene>
    <name evidence="1" type="ORF">FWILDA_LOCUS13097</name>
</gene>
<sequence>EKKPIWQWFNEGDEINSSHYFAICNFCRQKFPGEPSKMVKHLIEKCIEIHQNERNNIKIF</sequence>
<comment type="caution">
    <text evidence="1">The sequence shown here is derived from an EMBL/GenBank/DDBJ whole genome shotgun (WGS) entry which is preliminary data.</text>
</comment>
<dbReference type="EMBL" id="CAMKVN010004650">
    <property type="protein sequence ID" value="CAI2187472.1"/>
    <property type="molecule type" value="Genomic_DNA"/>
</dbReference>
<reference evidence="1" key="1">
    <citation type="submission" date="2022-08" db="EMBL/GenBank/DDBJ databases">
        <authorList>
            <person name="Kallberg Y."/>
            <person name="Tangrot J."/>
            <person name="Rosling A."/>
        </authorList>
    </citation>
    <scope>NUCLEOTIDE SEQUENCE</scope>
    <source>
        <strain evidence="1">Wild A</strain>
    </source>
</reference>
<name>A0A9W4T0N3_9GLOM</name>